<reference evidence="8" key="1">
    <citation type="submission" date="2020-06" db="EMBL/GenBank/DDBJ databases">
        <title>Draft genomic sequence of Geomonas sp. Red330.</title>
        <authorList>
            <person name="Itoh H."/>
            <person name="Zhenxing X."/>
            <person name="Ushijima N."/>
            <person name="Masuda Y."/>
            <person name="Shiratori Y."/>
            <person name="Senoo K."/>
        </authorList>
    </citation>
    <scope>NUCLEOTIDE SEQUENCE [LARGE SCALE GENOMIC DNA]</scope>
    <source>
        <strain evidence="8">Red330</strain>
    </source>
</reference>
<evidence type="ECO:0000256" key="5">
    <source>
        <dbReference type="ARBA" id="ARBA00023136"/>
    </source>
</evidence>
<keyword evidence="4 6" id="KW-1133">Transmembrane helix</keyword>
<feature type="transmembrane region" description="Helical" evidence="6">
    <location>
        <begin position="117"/>
        <end position="138"/>
    </location>
</feature>
<dbReference type="PANTHER" id="PTHR30086:SF20">
    <property type="entry name" value="ARGININE EXPORTER PROTEIN ARGO-RELATED"/>
    <property type="match status" value="1"/>
</dbReference>
<dbReference type="AlphaFoldDB" id="A0A6V8MMR8"/>
<comment type="caution">
    <text evidence="7">The sequence shown here is derived from an EMBL/GenBank/DDBJ whole genome shotgun (WGS) entry which is preliminary data.</text>
</comment>
<keyword evidence="2" id="KW-1003">Cell membrane</keyword>
<keyword evidence="8" id="KW-1185">Reference proteome</keyword>
<dbReference type="PIRSF" id="PIRSF006324">
    <property type="entry name" value="LeuE"/>
    <property type="match status" value="1"/>
</dbReference>
<dbReference type="Proteomes" id="UP000556026">
    <property type="component" value="Unassembled WGS sequence"/>
</dbReference>
<evidence type="ECO:0000313" key="8">
    <source>
        <dbReference type="Proteomes" id="UP000556026"/>
    </source>
</evidence>
<dbReference type="GO" id="GO:0005886">
    <property type="term" value="C:plasma membrane"/>
    <property type="evidence" value="ECO:0007669"/>
    <property type="project" value="UniProtKB-SubCell"/>
</dbReference>
<accession>A0A6V8MMR8</accession>
<proteinExistence type="predicted"/>
<dbReference type="RefSeq" id="WP_183356068.1">
    <property type="nucleotide sequence ID" value="NZ_BLXX01000013.1"/>
</dbReference>
<evidence type="ECO:0000256" key="4">
    <source>
        <dbReference type="ARBA" id="ARBA00022989"/>
    </source>
</evidence>
<keyword evidence="5 6" id="KW-0472">Membrane</keyword>
<gene>
    <name evidence="7" type="ORF">GMST_35970</name>
</gene>
<name>A0A6V8MMR8_9BACT</name>
<evidence type="ECO:0000313" key="7">
    <source>
        <dbReference type="EMBL" id="GFO61272.1"/>
    </source>
</evidence>
<evidence type="ECO:0000256" key="1">
    <source>
        <dbReference type="ARBA" id="ARBA00004651"/>
    </source>
</evidence>
<feature type="transmembrane region" description="Helical" evidence="6">
    <location>
        <begin position="6"/>
        <end position="27"/>
    </location>
</feature>
<dbReference type="GO" id="GO:0015171">
    <property type="term" value="F:amino acid transmembrane transporter activity"/>
    <property type="evidence" value="ECO:0007669"/>
    <property type="project" value="TreeGrafter"/>
</dbReference>
<evidence type="ECO:0000256" key="2">
    <source>
        <dbReference type="ARBA" id="ARBA00022475"/>
    </source>
</evidence>
<protein>
    <submittedName>
        <fullName evidence="7">Lysine transporter LysE</fullName>
    </submittedName>
</protein>
<dbReference type="PANTHER" id="PTHR30086">
    <property type="entry name" value="ARGININE EXPORTER PROTEIN ARGO"/>
    <property type="match status" value="1"/>
</dbReference>
<sequence length="209" mass="22015">MVTLSQLALFSAASLLLIFTPGPDIIYVMTRGIAQGRRAALAAAAGFGLGNFAHTFFAVVGLSALIKSSATAFACVKYAGAAYLFYIGIKLLRSGAALVPEGSAGDLACRTIFRQSILANIMNPKVALFFLAFFPQFIEFGRGQVALQMLILGSTFVVLTLLGFGLVALCSGEIGRWLNRSATGGARVGQLAGCVLMGLGLKLAWPERW</sequence>
<evidence type="ECO:0000256" key="3">
    <source>
        <dbReference type="ARBA" id="ARBA00022692"/>
    </source>
</evidence>
<dbReference type="Pfam" id="PF01810">
    <property type="entry name" value="LysE"/>
    <property type="match status" value="1"/>
</dbReference>
<feature type="transmembrane region" description="Helical" evidence="6">
    <location>
        <begin position="150"/>
        <end position="172"/>
    </location>
</feature>
<dbReference type="InterPro" id="IPR001123">
    <property type="entry name" value="LeuE-type"/>
</dbReference>
<evidence type="ECO:0000256" key="6">
    <source>
        <dbReference type="SAM" id="Phobius"/>
    </source>
</evidence>
<feature type="transmembrane region" description="Helical" evidence="6">
    <location>
        <begin position="39"/>
        <end position="64"/>
    </location>
</feature>
<organism evidence="7 8">
    <name type="scientific">Geomonas silvestris</name>
    <dbReference type="NCBI Taxonomy" id="2740184"/>
    <lineage>
        <taxon>Bacteria</taxon>
        <taxon>Pseudomonadati</taxon>
        <taxon>Thermodesulfobacteriota</taxon>
        <taxon>Desulfuromonadia</taxon>
        <taxon>Geobacterales</taxon>
        <taxon>Geobacteraceae</taxon>
        <taxon>Geomonas</taxon>
    </lineage>
</organism>
<keyword evidence="3 6" id="KW-0812">Transmembrane</keyword>
<dbReference type="EMBL" id="BLXX01000013">
    <property type="protein sequence ID" value="GFO61272.1"/>
    <property type="molecule type" value="Genomic_DNA"/>
</dbReference>
<comment type="subcellular location">
    <subcellularLocation>
        <location evidence="1">Cell membrane</location>
        <topology evidence="1">Multi-pass membrane protein</topology>
    </subcellularLocation>
</comment>